<evidence type="ECO:0000313" key="3">
    <source>
        <dbReference type="Proteomes" id="UP000041254"/>
    </source>
</evidence>
<feature type="transmembrane region" description="Helical" evidence="1">
    <location>
        <begin position="243"/>
        <end position="263"/>
    </location>
</feature>
<evidence type="ECO:0000256" key="1">
    <source>
        <dbReference type="SAM" id="Phobius"/>
    </source>
</evidence>
<sequence length="649" mass="71460">MCRSRPSCLPDDIIDDLKRNLCAASCAAIRATSKRLGCHLISEDYLTRRLDDAIHNKKLSGVLTCKKPPTTALAFLLHFATAVYSGTRSGLLVCLAKLSVFIFHLAVGALLYFFAPLYPLHIGYWKLVEVTVGSQCKWLSFCTEIFLLVFLLPKAWACISPRLPRGWWLLPDGSVILRAGDILVELAESFDIIALSIDGYTGWKLAIWVLLLARLFIPSDSHLKLVLFPADILTGIFSGDIKTAAGSCIYLCGSVCIVSLAWLNMYRLLGKWLGRIVSERPMGRVEYLLRLLHVIEDGGCWDRTVQVICYLKNSHMIPSLPITITPGDLRQVGSRALFDSRPPAVRQLSLISHRLVPGLSLQRTPNGQDHLGEWLRHDRQVLTFLPIEALMPTHLPFSCAARAAAAMKRGSEHLADAAKGTVVGCLGRQVRALAALPPEQLSMRIDEFKGSLTGSADILSPAYCPSCNDEEARVLDDMATLAALAERLDGQRRKALLELFAAGGKDSVHFPVSGSSNLKVNYAATALTATLTDEIATVSVYQSDPPTKGKLRFALIYDVVWGCRKAHKADGRGPDDPDRDNQDEAIVILCGDRASDDFAASLRTRRRNYGGMTGQTLYFEIRTTETPVTSDGGTQQRFPRTARLVRDKL</sequence>
<feature type="transmembrane region" description="Helical" evidence="1">
    <location>
        <begin position="98"/>
        <end position="118"/>
    </location>
</feature>
<keyword evidence="1" id="KW-0812">Transmembrane</keyword>
<keyword evidence="1" id="KW-0472">Membrane</keyword>
<dbReference type="VEuPathDB" id="CryptoDB:Vbra_4794"/>
<protein>
    <submittedName>
        <fullName evidence="2">Uncharacterized protein</fullName>
    </submittedName>
</protein>
<dbReference type="EMBL" id="CDMY01000170">
    <property type="protein sequence ID" value="CEL93459.1"/>
    <property type="molecule type" value="Genomic_DNA"/>
</dbReference>
<evidence type="ECO:0000313" key="2">
    <source>
        <dbReference type="EMBL" id="CEL93459.1"/>
    </source>
</evidence>
<feature type="transmembrane region" description="Helical" evidence="1">
    <location>
        <begin position="138"/>
        <end position="159"/>
    </location>
</feature>
<dbReference type="Proteomes" id="UP000041254">
    <property type="component" value="Unassembled WGS sequence"/>
</dbReference>
<name>A0A0G4EDL7_VITBC</name>
<gene>
    <name evidence="2" type="ORF">Vbra_4794</name>
</gene>
<dbReference type="AlphaFoldDB" id="A0A0G4EDL7"/>
<accession>A0A0G4EDL7</accession>
<reference evidence="2 3" key="1">
    <citation type="submission" date="2014-11" db="EMBL/GenBank/DDBJ databases">
        <authorList>
            <person name="Zhu J."/>
            <person name="Qi W."/>
            <person name="Song R."/>
        </authorList>
    </citation>
    <scope>NUCLEOTIDE SEQUENCE [LARGE SCALE GENOMIC DNA]</scope>
</reference>
<keyword evidence="1" id="KW-1133">Transmembrane helix</keyword>
<organism evidence="2 3">
    <name type="scientific">Vitrella brassicaformis (strain CCMP3155)</name>
    <dbReference type="NCBI Taxonomy" id="1169540"/>
    <lineage>
        <taxon>Eukaryota</taxon>
        <taxon>Sar</taxon>
        <taxon>Alveolata</taxon>
        <taxon>Colpodellida</taxon>
        <taxon>Vitrellaceae</taxon>
        <taxon>Vitrella</taxon>
    </lineage>
</organism>
<keyword evidence="3" id="KW-1185">Reference proteome</keyword>
<dbReference type="PhylomeDB" id="A0A0G4EDL7"/>
<dbReference type="InParanoid" id="A0A0G4EDL7"/>
<proteinExistence type="predicted"/>